<evidence type="ECO:0000256" key="4">
    <source>
        <dbReference type="ARBA" id="ARBA00023123"/>
    </source>
</evidence>
<feature type="compositionally biased region" description="Basic and acidic residues" evidence="8">
    <location>
        <begin position="1690"/>
        <end position="1700"/>
    </location>
</feature>
<keyword evidence="2 6" id="KW-0067">ATP-binding</keyword>
<evidence type="ECO:0000256" key="6">
    <source>
        <dbReference type="PROSITE-ProRule" id="PRU00782"/>
    </source>
</evidence>
<feature type="region of interest" description="Disordered" evidence="8">
    <location>
        <begin position="1908"/>
        <end position="1970"/>
    </location>
</feature>
<keyword evidence="5 6" id="KW-0505">Motor protein</keyword>
<evidence type="ECO:0000256" key="8">
    <source>
        <dbReference type="SAM" id="MobiDB-lite"/>
    </source>
</evidence>
<dbReference type="InterPro" id="IPR000048">
    <property type="entry name" value="IQ_motif_EF-hand-BS"/>
</dbReference>
<dbReference type="PROSITE" id="PS50096">
    <property type="entry name" value="IQ"/>
    <property type="match status" value="1"/>
</dbReference>
<sequence length="1986" mass="225443">MFGSRFSFWEKKAKDDDAPKLPATKKKELQEKAQGNPQKQVSRQKSCEDKIGQTSTKSDHESKQAVRSHSVCAGNLLHVGKDKQTLVTPNELHASSFLEDIVKSEANSESSPTKPCEDIASDMVEKLITESQDLKQGTKSLQPDEDVVAGSESSFNLPTFDPNTDISIDESSEVNVSDDCEKVIGDAVTNQKQDTGLVANAESQLDEGDMAKAVNDLNDITKVLAATEEAETCVNEDTTTSKSVEIVTQVLSSDSNEARAEIDEASDLAINSDTQSLADLTCATVICSDIEKPGILPSEVTQAEGITKEEPKQNGVPDVVHISTQPGLTWTRKEKVWFRHSDGISSAHVVEPEGDASAEKVIEGKTRIELEPTKEVVMVPEDDVELANEAQFDRAGDVTTLRHLNESSVLHTLSQRYEGSLLYSFAGPHLISVRPPYSHAAAANNYTTKIKQTYKGSRFGDTPPHIYGIAQHAYQDMMSSLNDQCIVNLGYTGSGKTNNTRHILNYFATIGFHTNSRLTVERVLSVVDVFESLSSAATVQCKNASRCIHVYNLDFDRTGQLAALSVQAMLLEKSRLVKRPEGEANFNIFYQLLHGADTQLRRELFLLDVEQESNPLIISSFNSDPTFHQMSVKGFGSLRDSFTSLEFTPDEIKAVFYVLAACLHLGMAGAQRVSGGRFQFARADSAQKAASLLGVPAEKLSKIIFQVPASFGKRSRSSSTASLKRSGSMNLSPSNHSAPAEEAIETGQHQLDTFIIGLYSQVFRTIVSLINRSLSSSQRAQNTVSVVDTPGYQGWDTEHTNNPATYADLTFNYVQDRLHSLFHYNAFTLHKERYQQEDIDCDVLVPEDNFTSSIDLIDQPPSLGNIGAKGLLWILDEEASSPGATDESFIERLLLHYSKTNQNNGHTVVQRSQNQGRFLLHHQAGVCRVEYDAAGWLNYARYNSTQTDASDALQDSKKKFISDVFGSGAEKIQGSIASLKLDGGSSSLKRVSSIRKGWSSASGAVAIKKSTCMLTKFQTDGLVDTLRRTQPHFILSFVPQPSGHEALSLDVITVRKQLCGFQLLEAARTLKQGYPEHVVFSDFRRRFDVLLRHLSSKLPSNSTSVSLMEDKEATENILKEVELNRSQFRIGASQVFFRSGVLNMLEDRRNEKVSDVMVAFQACCRGYLARKRFERKKVQVVAVRCIQRNIRKFMAIRQWPWWRLLTKVLPLVEVTRTEEELREKQAEFDLLKEKFERIQTERDDLKLSNSKYETKLQDVMLHLEDQHSTASHATDMLEHERKERLRLEKLLKDAQASSIELQGRVEMVEVELAEKKLLYSEHVVSIMDSDEEIEDGQYKVKYEQAVREFNFQAKKKSQEHEDALEEAQSEKKTLERKMIQLQEELEDQRRLEQQARKKLHRINAELSDAKIHLDETASKNHELEKKQRKFDSELYAAQADATDLKTSRDRVQREKDKIVLEKKDLERELDDKSDEVDSLKMKVRRLEEELEDNSTRDTDDRQMVNQLKKQIRELDAKMKDQEEELDEQANTIHTLEQARERLEMAAEQARQQRQREVEGKEDELEEMRTSYHKKIKQLELQLEEVEEERSSIQKQKRELEQEVKDSRDQEAHGHDVEMERRLRRDLKRYKALLADAQTMIDHLKADVVNKQQMKQLKAQVEDLQYTSSSAVKSRKAIELEVEDLQTQLEEVSRAKQESESRVSSLQREVHELNSKLEEDGEDTQETHRKYRNLVNQQTDDRRQLVELQASVEDLKHEKNNLEEKIAGLQNQIEYLEESTTDNATAARLESKAKDLETKLDFQKTTTRRLEVQLARAKENLDKCMSERDSHIAGELREKEAFKRVQRQLRESKDEQAELLKREQEALQKKHDLDMEVNEHQNQIDSLQADLKLAFKRISDLQIALEELEESDIDDDDDSMSSSDEDDVLTQSRYGWRSRLSTTSGYSDRGRTRSSIASSRSSSVDYDSSLHNISRNEPVFSNVDEYS</sequence>
<feature type="compositionally biased region" description="Low complexity" evidence="8">
    <location>
        <begin position="1952"/>
        <end position="1968"/>
    </location>
</feature>
<comment type="similarity">
    <text evidence="6">Belongs to the TRAFAC class myosin-kinesin ATPase superfamily. Myosin family.</text>
</comment>
<feature type="compositionally biased region" description="Basic and acidic residues" evidence="8">
    <location>
        <begin position="45"/>
        <end position="64"/>
    </location>
</feature>
<dbReference type="Pfam" id="PF00063">
    <property type="entry name" value="Myosin_head"/>
    <property type="match status" value="1"/>
</dbReference>
<dbReference type="PROSITE" id="PS51456">
    <property type="entry name" value="MYOSIN_MOTOR"/>
    <property type="match status" value="1"/>
</dbReference>
<dbReference type="PANTHER" id="PTHR45615:SF36">
    <property type="entry name" value="MYOSIN HEAVY CHAIN-LIKE, ISOFORM B-RELATED"/>
    <property type="match status" value="1"/>
</dbReference>
<dbReference type="Gene3D" id="4.10.270.10">
    <property type="entry name" value="Myosin, subunit A"/>
    <property type="match status" value="1"/>
</dbReference>
<evidence type="ECO:0000256" key="1">
    <source>
        <dbReference type="ARBA" id="ARBA00022741"/>
    </source>
</evidence>
<feature type="compositionally biased region" description="Basic and acidic residues" evidence="8">
    <location>
        <begin position="1707"/>
        <end position="1717"/>
    </location>
</feature>
<dbReference type="Gene3D" id="1.20.58.530">
    <property type="match status" value="1"/>
</dbReference>
<dbReference type="EMBL" id="CAWYQH010000130">
    <property type="protein sequence ID" value="CAK8693066.1"/>
    <property type="molecule type" value="Genomic_DNA"/>
</dbReference>
<evidence type="ECO:0000256" key="3">
    <source>
        <dbReference type="ARBA" id="ARBA00023054"/>
    </source>
</evidence>
<feature type="region of interest" description="Disordered" evidence="8">
    <location>
        <begin position="714"/>
        <end position="742"/>
    </location>
</feature>
<evidence type="ECO:0000313" key="11">
    <source>
        <dbReference type="Proteomes" id="UP001642483"/>
    </source>
</evidence>
<dbReference type="PANTHER" id="PTHR45615">
    <property type="entry name" value="MYOSIN HEAVY CHAIN, NON-MUSCLE"/>
    <property type="match status" value="1"/>
</dbReference>
<feature type="binding site" evidence="6">
    <location>
        <begin position="490"/>
        <end position="497"/>
    </location>
    <ligand>
        <name>ATP</name>
        <dbReference type="ChEBI" id="CHEBI:30616"/>
    </ligand>
</feature>
<dbReference type="Gene3D" id="3.40.850.10">
    <property type="entry name" value="Kinesin motor domain"/>
    <property type="match status" value="1"/>
</dbReference>
<evidence type="ECO:0000259" key="9">
    <source>
        <dbReference type="PROSITE" id="PS51456"/>
    </source>
</evidence>
<dbReference type="InterPro" id="IPR027417">
    <property type="entry name" value="P-loop_NTPase"/>
</dbReference>
<accession>A0ABP0GMV8</accession>
<keyword evidence="1 6" id="KW-0547">Nucleotide-binding</keyword>
<feature type="compositionally biased region" description="Acidic residues" evidence="8">
    <location>
        <begin position="1908"/>
        <end position="1927"/>
    </location>
</feature>
<protein>
    <recommendedName>
        <fullName evidence="9">Myosin motor domain-containing protein</fullName>
    </recommendedName>
</protein>
<dbReference type="Gene3D" id="1.10.10.820">
    <property type="match status" value="1"/>
</dbReference>
<dbReference type="SMART" id="SM00015">
    <property type="entry name" value="IQ"/>
    <property type="match status" value="1"/>
</dbReference>
<dbReference type="Gene3D" id="3.30.70.1590">
    <property type="match status" value="1"/>
</dbReference>
<feature type="compositionally biased region" description="Polar residues" evidence="8">
    <location>
        <begin position="33"/>
        <end position="44"/>
    </location>
</feature>
<feature type="region of interest" description="Disordered" evidence="8">
    <location>
        <begin position="1690"/>
        <end position="1726"/>
    </location>
</feature>
<feature type="compositionally biased region" description="Polar residues" evidence="8">
    <location>
        <begin position="151"/>
        <end position="166"/>
    </location>
</feature>
<feature type="region of interest" description="Disordered" evidence="8">
    <location>
        <begin position="1593"/>
        <end position="1617"/>
    </location>
</feature>
<dbReference type="InterPro" id="IPR036961">
    <property type="entry name" value="Kinesin_motor_dom_sf"/>
</dbReference>
<dbReference type="Gene3D" id="1.20.120.720">
    <property type="entry name" value="Myosin VI head, motor domain, U50 subdomain"/>
    <property type="match status" value="1"/>
</dbReference>
<feature type="compositionally biased region" description="Basic and acidic residues" evidence="8">
    <location>
        <begin position="8"/>
        <end position="31"/>
    </location>
</feature>
<evidence type="ECO:0000256" key="2">
    <source>
        <dbReference type="ARBA" id="ARBA00022840"/>
    </source>
</evidence>
<gene>
    <name evidence="10" type="ORF">CVLEPA_LOCUS26394</name>
</gene>
<keyword evidence="11" id="KW-1185">Reference proteome</keyword>
<feature type="compositionally biased region" description="Polar residues" evidence="8">
    <location>
        <begin position="132"/>
        <end position="141"/>
    </location>
</feature>
<feature type="coiled-coil region" evidence="7">
    <location>
        <begin position="1214"/>
        <end position="1241"/>
    </location>
</feature>
<feature type="compositionally biased region" description="Low complexity" evidence="8">
    <location>
        <begin position="714"/>
        <end position="728"/>
    </location>
</feature>
<feature type="region of interest" description="Disordered" evidence="8">
    <location>
        <begin position="1"/>
        <end position="67"/>
    </location>
</feature>
<feature type="domain" description="Myosin motor" evidence="9">
    <location>
        <begin position="393"/>
        <end position="1150"/>
    </location>
</feature>
<proteinExistence type="inferred from homology"/>
<dbReference type="InterPro" id="IPR001609">
    <property type="entry name" value="Myosin_head_motor_dom-like"/>
</dbReference>
<feature type="compositionally biased region" description="Polar residues" evidence="8">
    <location>
        <begin position="1928"/>
        <end position="1945"/>
    </location>
</feature>
<comment type="caution">
    <text evidence="10">The sequence shown here is derived from an EMBL/GenBank/DDBJ whole genome shotgun (WGS) entry which is preliminary data.</text>
</comment>
<dbReference type="Proteomes" id="UP001642483">
    <property type="component" value="Unassembled WGS sequence"/>
</dbReference>
<evidence type="ECO:0000313" key="10">
    <source>
        <dbReference type="EMBL" id="CAK8693066.1"/>
    </source>
</evidence>
<feature type="region of interest" description="Disordered" evidence="8">
    <location>
        <begin position="132"/>
        <end position="167"/>
    </location>
</feature>
<keyword evidence="6" id="KW-0009">Actin-binding</keyword>
<keyword evidence="3 7" id="KW-0175">Coiled coil</keyword>
<dbReference type="SMART" id="SM00242">
    <property type="entry name" value="MYSc"/>
    <property type="match status" value="1"/>
</dbReference>
<keyword evidence="4 6" id="KW-0518">Myosin</keyword>
<name>A0ABP0GMV8_CLALP</name>
<evidence type="ECO:0000256" key="5">
    <source>
        <dbReference type="ARBA" id="ARBA00023175"/>
    </source>
</evidence>
<reference evidence="10 11" key="1">
    <citation type="submission" date="2024-02" db="EMBL/GenBank/DDBJ databases">
        <authorList>
            <person name="Daric V."/>
            <person name="Darras S."/>
        </authorList>
    </citation>
    <scope>NUCLEOTIDE SEQUENCE [LARGE SCALE GENOMIC DNA]</scope>
</reference>
<dbReference type="Pfam" id="PF00612">
    <property type="entry name" value="IQ"/>
    <property type="match status" value="1"/>
</dbReference>
<comment type="caution">
    <text evidence="6">Lacks conserved residue(s) required for the propagation of feature annotation.</text>
</comment>
<dbReference type="SUPFAM" id="SSF52540">
    <property type="entry name" value="P-loop containing nucleoside triphosphate hydrolases"/>
    <property type="match status" value="1"/>
</dbReference>
<dbReference type="SUPFAM" id="SSF90257">
    <property type="entry name" value="Myosin rod fragments"/>
    <property type="match status" value="1"/>
</dbReference>
<dbReference type="PRINTS" id="PR00193">
    <property type="entry name" value="MYOSINHEAVY"/>
</dbReference>
<evidence type="ECO:0000256" key="7">
    <source>
        <dbReference type="SAM" id="Coils"/>
    </source>
</evidence>
<organism evidence="10 11">
    <name type="scientific">Clavelina lepadiformis</name>
    <name type="common">Light-bulb sea squirt</name>
    <name type="synonym">Ascidia lepadiformis</name>
    <dbReference type="NCBI Taxonomy" id="159417"/>
    <lineage>
        <taxon>Eukaryota</taxon>
        <taxon>Metazoa</taxon>
        <taxon>Chordata</taxon>
        <taxon>Tunicata</taxon>
        <taxon>Ascidiacea</taxon>
        <taxon>Aplousobranchia</taxon>
        <taxon>Clavelinidae</taxon>
        <taxon>Clavelina</taxon>
    </lineage>
</organism>